<organism evidence="1 2">
    <name type="scientific">Hypoxylon rubiginosum</name>
    <dbReference type="NCBI Taxonomy" id="110542"/>
    <lineage>
        <taxon>Eukaryota</taxon>
        <taxon>Fungi</taxon>
        <taxon>Dikarya</taxon>
        <taxon>Ascomycota</taxon>
        <taxon>Pezizomycotina</taxon>
        <taxon>Sordariomycetes</taxon>
        <taxon>Xylariomycetidae</taxon>
        <taxon>Xylariales</taxon>
        <taxon>Hypoxylaceae</taxon>
        <taxon>Hypoxylon</taxon>
    </lineage>
</organism>
<proteinExistence type="predicted"/>
<dbReference type="EMBL" id="MU393486">
    <property type="protein sequence ID" value="KAI4864461.1"/>
    <property type="molecule type" value="Genomic_DNA"/>
</dbReference>
<evidence type="ECO:0000313" key="2">
    <source>
        <dbReference type="Proteomes" id="UP001497700"/>
    </source>
</evidence>
<reference evidence="1 2" key="1">
    <citation type="journal article" date="2022" name="New Phytol.">
        <title>Ecological generalism drives hyperdiversity of secondary metabolite gene clusters in xylarialean endophytes.</title>
        <authorList>
            <person name="Franco M.E.E."/>
            <person name="Wisecaver J.H."/>
            <person name="Arnold A.E."/>
            <person name="Ju Y.M."/>
            <person name="Slot J.C."/>
            <person name="Ahrendt S."/>
            <person name="Moore L.P."/>
            <person name="Eastman K.E."/>
            <person name="Scott K."/>
            <person name="Konkel Z."/>
            <person name="Mondo S.J."/>
            <person name="Kuo A."/>
            <person name="Hayes R.D."/>
            <person name="Haridas S."/>
            <person name="Andreopoulos B."/>
            <person name="Riley R."/>
            <person name="LaButti K."/>
            <person name="Pangilinan J."/>
            <person name="Lipzen A."/>
            <person name="Amirebrahimi M."/>
            <person name="Yan J."/>
            <person name="Adam C."/>
            <person name="Keymanesh K."/>
            <person name="Ng V."/>
            <person name="Louie K."/>
            <person name="Northen T."/>
            <person name="Drula E."/>
            <person name="Henrissat B."/>
            <person name="Hsieh H.M."/>
            <person name="Youens-Clark K."/>
            <person name="Lutzoni F."/>
            <person name="Miadlikowska J."/>
            <person name="Eastwood D.C."/>
            <person name="Hamelin R.C."/>
            <person name="Grigoriev I.V."/>
            <person name="U'Ren J.M."/>
        </authorList>
    </citation>
    <scope>NUCLEOTIDE SEQUENCE [LARGE SCALE GENOMIC DNA]</scope>
    <source>
        <strain evidence="1 2">CBS 119005</strain>
    </source>
</reference>
<dbReference type="Proteomes" id="UP001497700">
    <property type="component" value="Unassembled WGS sequence"/>
</dbReference>
<name>A0ACB9YZG1_9PEZI</name>
<accession>A0ACB9YZG1</accession>
<sequence>MSTLLPFLYQTRTILRANPRTTAVFARSFYRSRQLRGKDDIPFVSEIDEETRGEIETNDDAVTPSEPTRRGTITPSERHIFEGIFADIRARGLKPTLHEDGLPPTSDAALSTLKIMQQAAQDAGQPSPAHNAPPRAFAGAAGNRQRALLRFPPDLRAAASKAFDTIGTSATGPSRYDDVGYDEADIEAASREYVDEGWKPPAYTLDRSFNLEAKRSPERKRVESLINAAKTDFELWDVLEKEVFIMPAKLGLNTSTSELEKMDSTELAEAKGKKKRGRPEATKTSEKVPEADAAAKDENPSSSEKLSIYVHGPLYPAYLLLALRRLDKAFSRPSPLALSVLPRIKELGLESYVLGVSTPFYNELLQIYWNSRGDLSGMLDLLDEMRQCGLYFDEQTKSFLSHVDFRVRHLGLASGSFTRAVMSMPEYGRSVRNRIEEWHKAVDLSIREREMDRQRERSIGY</sequence>
<evidence type="ECO:0000313" key="1">
    <source>
        <dbReference type="EMBL" id="KAI4864461.1"/>
    </source>
</evidence>
<protein>
    <submittedName>
        <fullName evidence="1">Uncharacterized protein</fullName>
    </submittedName>
</protein>
<comment type="caution">
    <text evidence="1">The sequence shown here is derived from an EMBL/GenBank/DDBJ whole genome shotgun (WGS) entry which is preliminary data.</text>
</comment>
<gene>
    <name evidence="1" type="ORF">F4820DRAFT_423613</name>
</gene>
<keyword evidence="2" id="KW-1185">Reference proteome</keyword>